<dbReference type="InterPro" id="IPR011009">
    <property type="entry name" value="Kinase-like_dom_sf"/>
</dbReference>
<organism evidence="3 4">
    <name type="scientific">Bovine herpesvirus type 1.2 strain B589</name>
    <dbReference type="NCBI Taxonomy" id="1548190"/>
    <lineage>
        <taxon>Viruses</taxon>
        <taxon>Duplodnaviria</taxon>
        <taxon>Heunggongvirae</taxon>
        <taxon>Peploviricota</taxon>
        <taxon>Herviviricetes</taxon>
        <taxon>Herpesvirales</taxon>
        <taxon>Orthoherpesviridae</taxon>
        <taxon>Alphaherpesvirinae</taxon>
        <taxon>Varicellovirus</taxon>
        <taxon>Varicellovirus bovinealpha1</taxon>
    </lineage>
</organism>
<dbReference type="PANTHER" id="PTHR24361">
    <property type="entry name" value="MITOGEN-ACTIVATED KINASE KINASE KINASE"/>
    <property type="match status" value="1"/>
</dbReference>
<dbReference type="InterPro" id="IPR000719">
    <property type="entry name" value="Prot_kinase_dom"/>
</dbReference>
<feature type="region of interest" description="Disordered" evidence="1">
    <location>
        <begin position="27"/>
        <end position="46"/>
    </location>
</feature>
<dbReference type="Pfam" id="PF00069">
    <property type="entry name" value="Pkinase"/>
    <property type="match status" value="1"/>
</dbReference>
<dbReference type="GO" id="GO:0005524">
    <property type="term" value="F:ATP binding"/>
    <property type="evidence" value="ECO:0007669"/>
    <property type="project" value="InterPro"/>
</dbReference>
<dbReference type="SMART" id="SM00220">
    <property type="entry name" value="S_TKc"/>
    <property type="match status" value="1"/>
</dbReference>
<keyword evidence="3" id="KW-0723">Serine/threonine-protein kinase</keyword>
<feature type="domain" description="Protein kinase" evidence="2">
    <location>
        <begin position="160"/>
        <end position="458"/>
    </location>
</feature>
<dbReference type="PANTHER" id="PTHR24361:SF613">
    <property type="entry name" value="NUCLEAR RECEPTOR-BINDING PROTEIN-RELATED"/>
    <property type="match status" value="1"/>
</dbReference>
<dbReference type="InterPro" id="IPR008271">
    <property type="entry name" value="Ser/Thr_kinase_AS"/>
</dbReference>
<evidence type="ECO:0000313" key="3">
    <source>
        <dbReference type="EMBL" id="AIQ80717.1"/>
    </source>
</evidence>
<dbReference type="PROSITE" id="PS00108">
    <property type="entry name" value="PROTEIN_KINASE_ST"/>
    <property type="match status" value="1"/>
</dbReference>
<keyword evidence="3" id="KW-0418">Kinase</keyword>
<keyword evidence="3" id="KW-0808">Transferase</keyword>
<feature type="compositionally biased region" description="Basic and acidic residues" evidence="1">
    <location>
        <begin position="99"/>
        <end position="111"/>
    </location>
</feature>
<accession>A0A089PGT4</accession>
<feature type="compositionally biased region" description="Acidic residues" evidence="1">
    <location>
        <begin position="117"/>
        <end position="140"/>
    </location>
</feature>
<dbReference type="SUPFAM" id="SSF56112">
    <property type="entry name" value="Protein kinase-like (PK-like)"/>
    <property type="match status" value="1"/>
</dbReference>
<feature type="region of interest" description="Disordered" evidence="1">
    <location>
        <begin position="61"/>
        <end position="151"/>
    </location>
</feature>
<dbReference type="Gene3D" id="1.10.510.10">
    <property type="entry name" value="Transferase(Phosphotransferase) domain 1"/>
    <property type="match status" value="1"/>
</dbReference>
<sequence length="463" mass="49739">MERAAERLARQRARGLWRSRFACCVAAEPSGEPARPERSRSRCGSARCAAAGSADLYLAVNNEGPEVAPPARTGPPDADGIEGGAAVAGNEQGGVAAGNERRAATGDEKESASGGENESESESESESGADDGDWDDDDDAGPAGGVTREEAEGAARALNFRIIRRLTPGSEGRVFEATGPAPAQEHVVLKIGASASTLAEAMLLRTLDHANVVKLKAVLFHGELVCAVLARYREDLHTHLWKIDRPMALPTALQVTRAVLQGLAYLHSRRIAHRDVKTENVFLNGPGDVCLGDFGAAHGPVTEPRYYGLAGTLETNSPELLARARYDCRTDVWSAGVVAYEMLAYPRALFDSPAGPQGEDAEASGPPTILGDRDCARQLLRVIRRLAVHAEEFPPSPTDRLTRNFKHHASTRREPHSPYRCLAVLRLPCDADRLLHQMLTFDFRARPTAAELLEHPVFGAASG</sequence>
<evidence type="ECO:0000313" key="4">
    <source>
        <dbReference type="Proteomes" id="UP000162114"/>
    </source>
</evidence>
<protein>
    <submittedName>
        <fullName evidence="3">Serine/threonine protein kinase US3</fullName>
    </submittedName>
</protein>
<dbReference type="EMBL" id="KM258881">
    <property type="protein sequence ID" value="AIQ80717.1"/>
    <property type="molecule type" value="Genomic_DNA"/>
</dbReference>
<dbReference type="GO" id="GO:0004674">
    <property type="term" value="F:protein serine/threonine kinase activity"/>
    <property type="evidence" value="ECO:0007669"/>
    <property type="project" value="UniProtKB-KW"/>
</dbReference>
<evidence type="ECO:0000256" key="1">
    <source>
        <dbReference type="SAM" id="MobiDB-lite"/>
    </source>
</evidence>
<dbReference type="InterPro" id="IPR053235">
    <property type="entry name" value="Ser_Thr_kinase"/>
</dbReference>
<name>A0A089PGT4_BHV1</name>
<evidence type="ECO:0000259" key="2">
    <source>
        <dbReference type="PROSITE" id="PS50011"/>
    </source>
</evidence>
<dbReference type="Proteomes" id="UP000162114">
    <property type="component" value="Genome"/>
</dbReference>
<proteinExistence type="predicted"/>
<dbReference type="PROSITE" id="PS50011">
    <property type="entry name" value="PROTEIN_KINASE_DOM"/>
    <property type="match status" value="1"/>
</dbReference>
<gene>
    <name evidence="3" type="primary">US3</name>
</gene>
<reference evidence="3" key="1">
    <citation type="submission" date="2014-07" db="EMBL/GenBank/DDBJ databases">
        <title>Bovine herpesvirus type 1.2b (BoHV-1.2b): Four Complete Genome Sequences of BoHV-1.2b Genital and Respiratory Isolates and Comparative Analysis with BoHV-1.1.</title>
        <authorList>
            <person name="d'Offay J.M."/>
            <person name="Fulton R.W."/>
            <person name="Eberle R."/>
            <person name="Kirkland P.D."/>
        </authorList>
    </citation>
    <scope>NUCLEOTIDE SEQUENCE [LARGE SCALE GENOMIC DNA]</scope>
    <source>
        <strain evidence="3">B589</strain>
    </source>
</reference>